<evidence type="ECO:0000259" key="7">
    <source>
        <dbReference type="Pfam" id="PF00909"/>
    </source>
</evidence>
<feature type="transmembrane region" description="Helical" evidence="6">
    <location>
        <begin position="55"/>
        <end position="74"/>
    </location>
</feature>
<accession>A0A087TT07</accession>
<keyword evidence="4 6" id="KW-1133">Transmembrane helix</keyword>
<dbReference type="Pfam" id="PF00909">
    <property type="entry name" value="Ammonium_transp"/>
    <property type="match status" value="1"/>
</dbReference>
<name>A0A087TT07_STEMI</name>
<evidence type="ECO:0000256" key="6">
    <source>
        <dbReference type="SAM" id="Phobius"/>
    </source>
</evidence>
<organism evidence="8 9">
    <name type="scientific">Stegodyphus mimosarum</name>
    <name type="common">African social velvet spider</name>
    <dbReference type="NCBI Taxonomy" id="407821"/>
    <lineage>
        <taxon>Eukaryota</taxon>
        <taxon>Metazoa</taxon>
        <taxon>Ecdysozoa</taxon>
        <taxon>Arthropoda</taxon>
        <taxon>Chelicerata</taxon>
        <taxon>Arachnida</taxon>
        <taxon>Araneae</taxon>
        <taxon>Araneomorphae</taxon>
        <taxon>Entelegynae</taxon>
        <taxon>Eresoidea</taxon>
        <taxon>Eresidae</taxon>
        <taxon>Stegodyphus</taxon>
    </lineage>
</organism>
<dbReference type="OMA" id="TISIQWA"/>
<dbReference type="PANTHER" id="PTHR11730">
    <property type="entry name" value="AMMONIUM TRANSPORTER"/>
    <property type="match status" value="1"/>
</dbReference>
<dbReference type="GO" id="GO:0008519">
    <property type="term" value="F:ammonium channel activity"/>
    <property type="evidence" value="ECO:0007669"/>
    <property type="project" value="InterPro"/>
</dbReference>
<dbReference type="STRING" id="407821.A0A087TT07"/>
<feature type="transmembrane region" description="Helical" evidence="6">
    <location>
        <begin position="7"/>
        <end position="26"/>
    </location>
</feature>
<dbReference type="EMBL" id="KK116615">
    <property type="protein sequence ID" value="KFM68246.1"/>
    <property type="molecule type" value="Genomic_DNA"/>
</dbReference>
<evidence type="ECO:0000256" key="5">
    <source>
        <dbReference type="ARBA" id="ARBA00023136"/>
    </source>
</evidence>
<keyword evidence="9" id="KW-1185">Reference proteome</keyword>
<feature type="transmembrane region" description="Helical" evidence="6">
    <location>
        <begin position="86"/>
        <end position="105"/>
    </location>
</feature>
<dbReference type="PANTHER" id="PTHR11730:SF60">
    <property type="entry name" value="RH50, ISOFORM D"/>
    <property type="match status" value="1"/>
</dbReference>
<dbReference type="InterPro" id="IPR024041">
    <property type="entry name" value="NH4_transpt_AmtB-like_dom"/>
</dbReference>
<evidence type="ECO:0000256" key="4">
    <source>
        <dbReference type="ARBA" id="ARBA00022989"/>
    </source>
</evidence>
<comment type="similarity">
    <text evidence="2">Belongs to the ammonium transporter (TC 2.A.49) family. Rh subfamily.</text>
</comment>
<comment type="subcellular location">
    <subcellularLocation>
        <location evidence="1">Membrane</location>
        <topology evidence="1">Multi-pass membrane protein</topology>
    </subcellularLocation>
</comment>
<dbReference type="OrthoDB" id="534912at2759"/>
<dbReference type="Gene3D" id="1.10.3430.10">
    <property type="entry name" value="Ammonium transporter AmtB like domains"/>
    <property type="match status" value="1"/>
</dbReference>
<dbReference type="PRINTS" id="PR00342">
    <property type="entry name" value="RHESUSRHD"/>
</dbReference>
<proteinExistence type="inferred from homology"/>
<dbReference type="Proteomes" id="UP000054359">
    <property type="component" value="Unassembled WGS sequence"/>
</dbReference>
<dbReference type="AlphaFoldDB" id="A0A087TT07"/>
<reference evidence="8 9" key="1">
    <citation type="submission" date="2013-11" db="EMBL/GenBank/DDBJ databases">
        <title>Genome sequencing of Stegodyphus mimosarum.</title>
        <authorList>
            <person name="Bechsgaard J."/>
        </authorList>
    </citation>
    <scope>NUCLEOTIDE SEQUENCE [LARGE SCALE GENOMIC DNA]</scope>
</reference>
<evidence type="ECO:0000256" key="2">
    <source>
        <dbReference type="ARBA" id="ARBA00011036"/>
    </source>
</evidence>
<dbReference type="GO" id="GO:0097272">
    <property type="term" value="P:ammonium homeostasis"/>
    <property type="evidence" value="ECO:0007669"/>
    <property type="project" value="TreeGrafter"/>
</dbReference>
<feature type="transmembrane region" description="Helical" evidence="6">
    <location>
        <begin position="174"/>
        <end position="192"/>
    </location>
</feature>
<evidence type="ECO:0000256" key="1">
    <source>
        <dbReference type="ARBA" id="ARBA00004141"/>
    </source>
</evidence>
<evidence type="ECO:0000256" key="3">
    <source>
        <dbReference type="ARBA" id="ARBA00022692"/>
    </source>
</evidence>
<keyword evidence="3 6" id="KW-0812">Transmembrane</keyword>
<feature type="transmembrane region" description="Helical" evidence="6">
    <location>
        <begin position="117"/>
        <end position="136"/>
    </location>
</feature>
<protein>
    <submittedName>
        <fullName evidence="8">Ammonium transporter Rh type A</fullName>
    </submittedName>
</protein>
<gene>
    <name evidence="8" type="ORF">X975_12799</name>
</gene>
<feature type="domain" description="Ammonium transporter AmtB-like" evidence="7">
    <location>
        <begin position="18"/>
        <end position="212"/>
    </location>
</feature>
<dbReference type="SUPFAM" id="SSF111352">
    <property type="entry name" value="Ammonium transporter"/>
    <property type="match status" value="1"/>
</dbReference>
<dbReference type="InterPro" id="IPR029020">
    <property type="entry name" value="Ammonium/urea_transptr"/>
</dbReference>
<dbReference type="InterPro" id="IPR002229">
    <property type="entry name" value="RhesusRHD"/>
</dbReference>
<dbReference type="GO" id="GO:0005886">
    <property type="term" value="C:plasma membrane"/>
    <property type="evidence" value="ECO:0007669"/>
    <property type="project" value="InterPro"/>
</dbReference>
<feature type="non-terminal residue" evidence="8">
    <location>
        <position position="212"/>
    </location>
</feature>
<keyword evidence="5 6" id="KW-0472">Membrane</keyword>
<sequence length="212" mass="23276">MSWQSGKFAGLVLCVETAFIIVYAFFVTYDAEAEGIAVNQTATKEHNSIQDYYPMFQDVSAMIFAGFGFLMTFLKKYGYSAVGLNMLLATISIQWAIIMQGVWNMDNGKIPISITNLINGNFATATVLISFGAVLGKTSPLQLVSMAILEIPVFACNEQLGIRIYKAADIGGSIFLHTFGAYFGLAVSYMLYRKEFLGQTKEGSNYSSDIFA</sequence>
<evidence type="ECO:0000313" key="9">
    <source>
        <dbReference type="Proteomes" id="UP000054359"/>
    </source>
</evidence>
<evidence type="ECO:0000313" key="8">
    <source>
        <dbReference type="EMBL" id="KFM68246.1"/>
    </source>
</evidence>